<dbReference type="InterPro" id="IPR013083">
    <property type="entry name" value="Znf_RING/FYVE/PHD"/>
</dbReference>
<feature type="region of interest" description="Disordered" evidence="16">
    <location>
        <begin position="678"/>
        <end position="702"/>
    </location>
</feature>
<dbReference type="GO" id="GO:0005789">
    <property type="term" value="C:endoplasmic reticulum membrane"/>
    <property type="evidence" value="ECO:0007669"/>
    <property type="project" value="UniProtKB-SubCell"/>
</dbReference>
<dbReference type="GO" id="GO:0036503">
    <property type="term" value="P:ERAD pathway"/>
    <property type="evidence" value="ECO:0007669"/>
    <property type="project" value="TreeGrafter"/>
</dbReference>
<evidence type="ECO:0000256" key="7">
    <source>
        <dbReference type="ARBA" id="ARBA00022692"/>
    </source>
</evidence>
<evidence type="ECO:0000256" key="14">
    <source>
        <dbReference type="ARBA" id="ARBA00023136"/>
    </source>
</evidence>
<evidence type="ECO:0000313" key="19">
    <source>
        <dbReference type="EnsemblMetazoa" id="XP_022671233"/>
    </source>
</evidence>
<dbReference type="AlphaFoldDB" id="A0A7M7KVJ3"/>
<dbReference type="EnsemblMetazoa" id="XM_022815498">
    <property type="protein sequence ID" value="XP_022671233"/>
    <property type="gene ID" value="LOC111254550"/>
</dbReference>
<name>A0A7M7KVJ3_VARDE</name>
<feature type="compositionally biased region" description="Low complexity" evidence="16">
    <location>
        <begin position="473"/>
        <end position="482"/>
    </location>
</feature>
<keyword evidence="12" id="KW-0862">Zinc</keyword>
<dbReference type="OrthoDB" id="7759664at2759"/>
<dbReference type="EnsemblMetazoa" id="XM_022815499">
    <property type="protein sequence ID" value="XP_022671234"/>
    <property type="gene ID" value="LOC111254550"/>
</dbReference>
<feature type="transmembrane region" description="Helical" evidence="17">
    <location>
        <begin position="46"/>
        <end position="64"/>
    </location>
</feature>
<dbReference type="GO" id="GO:0016567">
    <property type="term" value="P:protein ubiquitination"/>
    <property type="evidence" value="ECO:0007669"/>
    <property type="project" value="UniProtKB-UniPathway"/>
</dbReference>
<dbReference type="InterPro" id="IPR058051">
    <property type="entry name" value="Znf_RING_synoviolin"/>
</dbReference>
<evidence type="ECO:0000256" key="2">
    <source>
        <dbReference type="ARBA" id="ARBA00004477"/>
    </source>
</evidence>
<dbReference type="InterPro" id="IPR057992">
    <property type="entry name" value="TPR_SYVN1_N"/>
</dbReference>
<evidence type="ECO:0000256" key="9">
    <source>
        <dbReference type="ARBA" id="ARBA00022771"/>
    </source>
</evidence>
<comment type="pathway">
    <text evidence="3">Protein modification; protein ubiquitination.</text>
</comment>
<evidence type="ECO:0000256" key="17">
    <source>
        <dbReference type="SAM" id="Phobius"/>
    </source>
</evidence>
<feature type="compositionally biased region" description="Gly residues" evidence="16">
    <location>
        <begin position="458"/>
        <end position="472"/>
    </location>
</feature>
<evidence type="ECO:0000313" key="20">
    <source>
        <dbReference type="Proteomes" id="UP000594260"/>
    </source>
</evidence>
<dbReference type="RefSeq" id="XP_022671235.1">
    <property type="nucleotide sequence ID" value="XM_022815500.1"/>
</dbReference>
<dbReference type="SUPFAM" id="SSF57850">
    <property type="entry name" value="RING/U-box"/>
    <property type="match status" value="1"/>
</dbReference>
<sequence>MLSFRQGLFTLGSLCVSTAVVGNAYLQKRQFYPSVVFLTKSNPCMAVIYVQAAVIVWLMAKAMGKLFFGQLRPAEIEHLLERSWYAITETCLAFTVFRDDFSPKFIALFVLLLVLKGFHWLAEDRVDFMERSPNISLLFHIRVLSLLALLSVLDYAFVRHAYFSVATAGASVQVVFGFEYAILLSSVWYILIKYVLHSIDSRAETQWENKAVLLLYTELMMSSSKVLLYATFMLVMLRIHTFPLFAIRPMYLSIRALKRAFKDVVLSRQAINNMNTLYPDATAEELASADNVCIICREEMQVAGAGGGVGANKKLPCNHIFHAACLRSWFQRQQTCPTCRSDVLNISGRGTLTPGANHGGGAAAAGAVAAGQRGGANLPPGAQIIPPFQMPNMQALFANWPNLHHPPNANNIPAAQQPQPANNNNNDNNNAQNNAEVAGPAGPGAPSSSGLNNAGTNQTGGQGANGASGGAAGAATPTASTIIPPPPPFTLLPALFLPPPPPIIPGGLNLGTLSEGELRAMEGNERLAVEARIQHLRNIQILLDAAVTMMAQYNNATTVASAIPQPATTAAQQASASGTQPASATNANAVPKQQQSAQAGSPAGPTNATQSTKSSTSTSNTMTRFPHVDTSPTRMPDAASPSSCSAASASTIDAIELRRRRVEKLAGPITAAVTTATAAASSNGSAINSDPGSVGLSQGGSS</sequence>
<feature type="domain" description="RING-type" evidence="18">
    <location>
        <begin position="293"/>
        <end position="340"/>
    </location>
</feature>
<evidence type="ECO:0000256" key="4">
    <source>
        <dbReference type="ARBA" id="ARBA00010089"/>
    </source>
</evidence>
<feature type="transmembrane region" description="Helical" evidence="17">
    <location>
        <begin position="137"/>
        <end position="158"/>
    </location>
</feature>
<dbReference type="PROSITE" id="PS50089">
    <property type="entry name" value="ZF_RING_2"/>
    <property type="match status" value="1"/>
</dbReference>
<dbReference type="GO" id="GO:0008270">
    <property type="term" value="F:zinc ion binding"/>
    <property type="evidence" value="ECO:0007669"/>
    <property type="project" value="UniProtKB-KW"/>
</dbReference>
<keyword evidence="8" id="KW-0479">Metal-binding</keyword>
<dbReference type="UniPathway" id="UPA00143"/>
<dbReference type="EnsemblMetazoa" id="XM_022815500">
    <property type="protein sequence ID" value="XP_022671235"/>
    <property type="gene ID" value="LOC111254550"/>
</dbReference>
<reference evidence="19" key="1">
    <citation type="submission" date="2021-01" db="UniProtKB">
        <authorList>
            <consortium name="EnsemblMetazoa"/>
        </authorList>
    </citation>
    <scope>IDENTIFICATION</scope>
</reference>
<comment type="catalytic activity">
    <reaction evidence="1">
        <text>S-ubiquitinyl-[E2 ubiquitin-conjugating enzyme]-L-cysteine + [acceptor protein]-L-lysine = [E2 ubiquitin-conjugating enzyme]-L-cysteine + N(6)-ubiquitinyl-[acceptor protein]-L-lysine.</text>
        <dbReference type="EC" id="2.3.2.27"/>
    </reaction>
</comment>
<dbReference type="EC" id="2.3.2.27" evidence="5"/>
<dbReference type="PANTHER" id="PTHR22763:SF184">
    <property type="entry name" value="E3 UBIQUITIN-PROTEIN LIGASE SYNOVIOLIN"/>
    <property type="match status" value="1"/>
</dbReference>
<keyword evidence="14 17" id="KW-0472">Membrane</keyword>
<keyword evidence="6" id="KW-0808">Transferase</keyword>
<dbReference type="InterPro" id="IPR001841">
    <property type="entry name" value="Znf_RING"/>
</dbReference>
<dbReference type="Pfam" id="PF25563">
    <property type="entry name" value="TPR_SYVN1_N"/>
    <property type="match status" value="1"/>
</dbReference>
<dbReference type="FunCoup" id="A0A7M7KVJ3">
    <property type="interactions" value="1538"/>
</dbReference>
<dbReference type="Proteomes" id="UP000594260">
    <property type="component" value="Unplaced"/>
</dbReference>
<evidence type="ECO:0000256" key="8">
    <source>
        <dbReference type="ARBA" id="ARBA00022723"/>
    </source>
</evidence>
<evidence type="ECO:0000256" key="6">
    <source>
        <dbReference type="ARBA" id="ARBA00022679"/>
    </source>
</evidence>
<evidence type="ECO:0000256" key="3">
    <source>
        <dbReference type="ARBA" id="ARBA00004906"/>
    </source>
</evidence>
<feature type="region of interest" description="Disordered" evidence="16">
    <location>
        <begin position="571"/>
        <end position="649"/>
    </location>
</feature>
<comment type="similarity">
    <text evidence="4">Belongs to the HRD1 family.</text>
</comment>
<dbReference type="FunFam" id="3.30.40.10:FF:000088">
    <property type="entry name" value="E3 ubiquitin-protein ligase synoviolin"/>
    <property type="match status" value="1"/>
</dbReference>
<dbReference type="PANTHER" id="PTHR22763">
    <property type="entry name" value="RING ZINC FINGER PROTEIN"/>
    <property type="match status" value="1"/>
</dbReference>
<dbReference type="GO" id="GO:0061630">
    <property type="term" value="F:ubiquitin protein ligase activity"/>
    <property type="evidence" value="ECO:0007669"/>
    <property type="project" value="UniProtKB-EC"/>
</dbReference>
<comment type="subcellular location">
    <subcellularLocation>
        <location evidence="2">Endoplasmic reticulum membrane</location>
        <topology evidence="2">Multi-pass membrane protein</topology>
    </subcellularLocation>
</comment>
<evidence type="ECO:0000256" key="12">
    <source>
        <dbReference type="ARBA" id="ARBA00022833"/>
    </source>
</evidence>
<feature type="compositionally biased region" description="Low complexity" evidence="16">
    <location>
        <begin position="571"/>
        <end position="585"/>
    </location>
</feature>
<keyword evidence="10" id="KW-0833">Ubl conjugation pathway</keyword>
<keyword evidence="20" id="KW-1185">Reference proteome</keyword>
<organism evidence="19 20">
    <name type="scientific">Varroa destructor</name>
    <name type="common">Honeybee mite</name>
    <dbReference type="NCBI Taxonomy" id="109461"/>
    <lineage>
        <taxon>Eukaryota</taxon>
        <taxon>Metazoa</taxon>
        <taxon>Ecdysozoa</taxon>
        <taxon>Arthropoda</taxon>
        <taxon>Chelicerata</taxon>
        <taxon>Arachnida</taxon>
        <taxon>Acari</taxon>
        <taxon>Parasitiformes</taxon>
        <taxon>Mesostigmata</taxon>
        <taxon>Gamasina</taxon>
        <taxon>Dermanyssoidea</taxon>
        <taxon>Varroidae</taxon>
        <taxon>Varroa</taxon>
    </lineage>
</organism>
<keyword evidence="13 17" id="KW-1133">Transmembrane helix</keyword>
<evidence type="ECO:0000256" key="5">
    <source>
        <dbReference type="ARBA" id="ARBA00012483"/>
    </source>
</evidence>
<feature type="transmembrane region" description="Helical" evidence="17">
    <location>
        <begin position="105"/>
        <end position="122"/>
    </location>
</feature>
<evidence type="ECO:0000256" key="1">
    <source>
        <dbReference type="ARBA" id="ARBA00000900"/>
    </source>
</evidence>
<evidence type="ECO:0000256" key="10">
    <source>
        <dbReference type="ARBA" id="ARBA00022786"/>
    </source>
</evidence>
<feature type="compositionally biased region" description="Low complexity" evidence="16">
    <location>
        <begin position="638"/>
        <end position="649"/>
    </location>
</feature>
<dbReference type="CDD" id="cd16479">
    <property type="entry name" value="RING-H2_synoviolin"/>
    <property type="match status" value="1"/>
</dbReference>
<feature type="transmembrane region" description="Helical" evidence="17">
    <location>
        <begin position="226"/>
        <end position="247"/>
    </location>
</feature>
<dbReference type="GO" id="GO:0043161">
    <property type="term" value="P:proteasome-mediated ubiquitin-dependent protein catabolic process"/>
    <property type="evidence" value="ECO:0007669"/>
    <property type="project" value="TreeGrafter"/>
</dbReference>
<evidence type="ECO:0000256" key="16">
    <source>
        <dbReference type="SAM" id="MobiDB-lite"/>
    </source>
</evidence>
<evidence type="ECO:0000256" key="11">
    <source>
        <dbReference type="ARBA" id="ARBA00022824"/>
    </source>
</evidence>
<feature type="region of interest" description="Disordered" evidence="16">
    <location>
        <begin position="399"/>
        <end position="485"/>
    </location>
</feature>
<keyword evidence="9 15" id="KW-0863">Zinc-finger</keyword>
<evidence type="ECO:0000259" key="18">
    <source>
        <dbReference type="PROSITE" id="PS50089"/>
    </source>
</evidence>
<dbReference type="KEGG" id="vde:111254550"/>
<dbReference type="RefSeq" id="XP_022671233.1">
    <property type="nucleotide sequence ID" value="XM_022815498.1"/>
</dbReference>
<proteinExistence type="inferred from homology"/>
<protein>
    <recommendedName>
        <fullName evidence="5">RING-type E3 ubiquitin transferase</fullName>
        <ecNumber evidence="5">2.3.2.27</ecNumber>
    </recommendedName>
</protein>
<dbReference type="RefSeq" id="XP_022671234.1">
    <property type="nucleotide sequence ID" value="XM_022815499.1"/>
</dbReference>
<evidence type="ECO:0000256" key="13">
    <source>
        <dbReference type="ARBA" id="ARBA00022989"/>
    </source>
</evidence>
<keyword evidence="7 17" id="KW-0812">Transmembrane</keyword>
<feature type="compositionally biased region" description="Low complexity" evidence="16">
    <location>
        <begin position="399"/>
        <end position="457"/>
    </location>
</feature>
<dbReference type="Pfam" id="PF13639">
    <property type="entry name" value="zf-RING_2"/>
    <property type="match status" value="1"/>
</dbReference>
<dbReference type="OMA" id="MQQYQGI"/>
<dbReference type="InParanoid" id="A0A7M7KVJ3"/>
<feature type="compositionally biased region" description="Low complexity" evidence="16">
    <location>
        <begin position="593"/>
        <end position="623"/>
    </location>
</feature>
<accession>A0A7M7KVJ3</accession>
<dbReference type="InterPro" id="IPR050731">
    <property type="entry name" value="HRD1_E3_ubiq-ligases"/>
</dbReference>
<dbReference type="Gene3D" id="3.30.40.10">
    <property type="entry name" value="Zinc/RING finger domain, C3HC4 (zinc finger)"/>
    <property type="match status" value="1"/>
</dbReference>
<evidence type="ECO:0000256" key="15">
    <source>
        <dbReference type="PROSITE-ProRule" id="PRU00175"/>
    </source>
</evidence>
<dbReference type="SMART" id="SM00184">
    <property type="entry name" value="RING"/>
    <property type="match status" value="1"/>
</dbReference>
<feature type="transmembrane region" description="Helical" evidence="17">
    <location>
        <begin position="170"/>
        <end position="191"/>
    </location>
</feature>
<keyword evidence="11" id="KW-0256">Endoplasmic reticulum</keyword>
<feature type="compositionally biased region" description="Low complexity" evidence="16">
    <location>
        <begin position="678"/>
        <end position="689"/>
    </location>
</feature>
<dbReference type="GeneID" id="111254550"/>